<evidence type="ECO:0000256" key="1">
    <source>
        <dbReference type="ARBA" id="ARBA00004651"/>
    </source>
</evidence>
<dbReference type="PANTHER" id="PTHR43163:SF7">
    <property type="entry name" value="DIPEPTIDE-TRANSPORT INTEGRAL MEMBRANE PROTEIN ABC TRANSPORTER DPPB-RELATED"/>
    <property type="match status" value="1"/>
</dbReference>
<feature type="transmembrane region" description="Helical" evidence="7">
    <location>
        <begin position="237"/>
        <end position="255"/>
    </location>
</feature>
<dbReference type="PROSITE" id="PS50928">
    <property type="entry name" value="ABC_TM1"/>
    <property type="match status" value="1"/>
</dbReference>
<dbReference type="AlphaFoldDB" id="A0A7D7WBN4"/>
<dbReference type="Pfam" id="PF00528">
    <property type="entry name" value="BPD_transp_1"/>
    <property type="match status" value="1"/>
</dbReference>
<keyword evidence="5 7" id="KW-1133">Transmembrane helix</keyword>
<dbReference type="SUPFAM" id="SSF161098">
    <property type="entry name" value="MetI-like"/>
    <property type="match status" value="1"/>
</dbReference>
<dbReference type="Pfam" id="PF19300">
    <property type="entry name" value="BPD_transp_1_N"/>
    <property type="match status" value="1"/>
</dbReference>
<dbReference type="RefSeq" id="WP_182252652.1">
    <property type="nucleotide sequence ID" value="NZ_CP043732.1"/>
</dbReference>
<evidence type="ECO:0000259" key="8">
    <source>
        <dbReference type="PROSITE" id="PS50928"/>
    </source>
</evidence>
<reference evidence="9 10" key="1">
    <citation type="journal article" date="2020" name="Front. Microbiol.">
        <title>Design of Bacterial Strain-Specific qPCR Assays Using NGS Data and Publicly Available Resources and Its Application to Track Biocontrol Strains.</title>
        <authorList>
            <person name="Hernandez I."/>
            <person name="Sant C."/>
            <person name="Martinez R."/>
            <person name="Fernandez C."/>
        </authorList>
    </citation>
    <scope>NUCLEOTIDE SEQUENCE [LARGE SCALE GENOMIC DNA]</scope>
    <source>
        <strain evidence="9 10">B24</strain>
    </source>
</reference>
<evidence type="ECO:0000256" key="3">
    <source>
        <dbReference type="ARBA" id="ARBA00022475"/>
    </source>
</evidence>
<evidence type="ECO:0000256" key="2">
    <source>
        <dbReference type="ARBA" id="ARBA00022448"/>
    </source>
</evidence>
<dbReference type="GO" id="GO:0055085">
    <property type="term" value="P:transmembrane transport"/>
    <property type="evidence" value="ECO:0007669"/>
    <property type="project" value="InterPro"/>
</dbReference>
<feature type="domain" description="ABC transmembrane type-1" evidence="8">
    <location>
        <begin position="95"/>
        <end position="298"/>
    </location>
</feature>
<organism evidence="9 10">
    <name type="scientific">Microbacterium esteraromaticum</name>
    <dbReference type="NCBI Taxonomy" id="57043"/>
    <lineage>
        <taxon>Bacteria</taxon>
        <taxon>Bacillati</taxon>
        <taxon>Actinomycetota</taxon>
        <taxon>Actinomycetes</taxon>
        <taxon>Micrococcales</taxon>
        <taxon>Microbacteriaceae</taxon>
        <taxon>Microbacterium</taxon>
    </lineage>
</organism>
<dbReference type="InterPro" id="IPR045621">
    <property type="entry name" value="BPD_transp_1_N"/>
</dbReference>
<dbReference type="GO" id="GO:0005886">
    <property type="term" value="C:plasma membrane"/>
    <property type="evidence" value="ECO:0007669"/>
    <property type="project" value="UniProtKB-SubCell"/>
</dbReference>
<dbReference type="PANTHER" id="PTHR43163">
    <property type="entry name" value="DIPEPTIDE TRANSPORT SYSTEM PERMEASE PROTEIN DPPB-RELATED"/>
    <property type="match status" value="1"/>
</dbReference>
<name>A0A7D7WBN4_9MICO</name>
<keyword evidence="2 7" id="KW-0813">Transport</keyword>
<dbReference type="InterPro" id="IPR000515">
    <property type="entry name" value="MetI-like"/>
</dbReference>
<evidence type="ECO:0000313" key="9">
    <source>
        <dbReference type="EMBL" id="QMU97655.1"/>
    </source>
</evidence>
<keyword evidence="3" id="KW-1003">Cell membrane</keyword>
<gene>
    <name evidence="9" type="ORF">FVO59_10810</name>
</gene>
<accession>A0A7D7WBN4</accession>
<evidence type="ECO:0000256" key="5">
    <source>
        <dbReference type="ARBA" id="ARBA00022989"/>
    </source>
</evidence>
<evidence type="ECO:0000256" key="7">
    <source>
        <dbReference type="RuleBase" id="RU363032"/>
    </source>
</evidence>
<protein>
    <submittedName>
        <fullName evidence="9">ABC transporter permease</fullName>
    </submittedName>
</protein>
<evidence type="ECO:0000256" key="4">
    <source>
        <dbReference type="ARBA" id="ARBA00022692"/>
    </source>
</evidence>
<sequence length="310" mass="34207">MAFYILRRILQAIPVFFGATLLIYFMVFAMPGDPIAALFGDRQPNPALLARLRAEYHLDEPFLVQYGYYIAGIFRLDFGTSFSGQAVADILARTFPVTLRLAVMAVAIAFVLAIVIGLFSALDKGGVFDNSMLVLALIFIAVPIFVLSFLAQYFLAVQLGWFRPTVGARNDWGDLWLPAWVLGFSVYATSMRLTRASTIETLGQDWVRTAYSKGLSRGRVIPVHVLRNSLIPMVTDLGTVFGVLMVGATVTEGIFNVPGVGNTLYQAIIRGENPTVVSFVTVFVVVYVLINLVVDLIYGLLDPRIRYVTT</sequence>
<dbReference type="CDD" id="cd06261">
    <property type="entry name" value="TM_PBP2"/>
    <property type="match status" value="1"/>
</dbReference>
<dbReference type="Proteomes" id="UP000515708">
    <property type="component" value="Chromosome"/>
</dbReference>
<proteinExistence type="inferred from homology"/>
<feature type="transmembrane region" description="Helical" evidence="7">
    <location>
        <begin position="134"/>
        <end position="155"/>
    </location>
</feature>
<dbReference type="Gene3D" id="1.10.3720.10">
    <property type="entry name" value="MetI-like"/>
    <property type="match status" value="1"/>
</dbReference>
<feature type="transmembrane region" description="Helical" evidence="7">
    <location>
        <begin position="12"/>
        <end position="30"/>
    </location>
</feature>
<keyword evidence="6 7" id="KW-0472">Membrane</keyword>
<comment type="subcellular location">
    <subcellularLocation>
        <location evidence="1 7">Cell membrane</location>
        <topology evidence="1 7">Multi-pass membrane protein</topology>
    </subcellularLocation>
</comment>
<feature type="transmembrane region" description="Helical" evidence="7">
    <location>
        <begin position="101"/>
        <end position="122"/>
    </location>
</feature>
<dbReference type="InterPro" id="IPR035906">
    <property type="entry name" value="MetI-like_sf"/>
</dbReference>
<keyword evidence="4 7" id="KW-0812">Transmembrane</keyword>
<evidence type="ECO:0000313" key="10">
    <source>
        <dbReference type="Proteomes" id="UP000515708"/>
    </source>
</evidence>
<comment type="similarity">
    <text evidence="7">Belongs to the binding-protein-dependent transport system permease family.</text>
</comment>
<dbReference type="EMBL" id="CP043732">
    <property type="protein sequence ID" value="QMU97655.1"/>
    <property type="molecule type" value="Genomic_DNA"/>
</dbReference>
<evidence type="ECO:0000256" key="6">
    <source>
        <dbReference type="ARBA" id="ARBA00023136"/>
    </source>
</evidence>
<feature type="transmembrane region" description="Helical" evidence="7">
    <location>
        <begin position="275"/>
        <end position="301"/>
    </location>
</feature>